<name>A0A923HNC4_9BURK</name>
<dbReference type="AlphaFoldDB" id="A0A923HNC4"/>
<gene>
    <name evidence="1" type="ORF">H8K32_11590</name>
</gene>
<dbReference type="InterPro" id="IPR032720">
    <property type="entry name" value="Cys_rich_CWC"/>
</dbReference>
<dbReference type="EMBL" id="JACOFV010000010">
    <property type="protein sequence ID" value="MBC3862746.1"/>
    <property type="molecule type" value="Genomic_DNA"/>
</dbReference>
<evidence type="ECO:0000313" key="2">
    <source>
        <dbReference type="Proteomes" id="UP000634011"/>
    </source>
</evidence>
<organism evidence="1 2">
    <name type="scientific">Undibacterium jejuense</name>
    <dbReference type="NCBI Taxonomy" id="1344949"/>
    <lineage>
        <taxon>Bacteria</taxon>
        <taxon>Pseudomonadati</taxon>
        <taxon>Pseudomonadota</taxon>
        <taxon>Betaproteobacteria</taxon>
        <taxon>Burkholderiales</taxon>
        <taxon>Oxalobacteraceae</taxon>
        <taxon>Undibacterium</taxon>
    </lineage>
</organism>
<protein>
    <submittedName>
        <fullName evidence="1">Cysteine-rich CWC family protein</fullName>
    </submittedName>
</protein>
<evidence type="ECO:0000313" key="1">
    <source>
        <dbReference type="EMBL" id="MBC3862746.1"/>
    </source>
</evidence>
<accession>A0A923HNC4</accession>
<dbReference type="Pfam" id="PF14375">
    <property type="entry name" value="Cys_rich_CWC"/>
    <property type="match status" value="1"/>
</dbReference>
<reference evidence="1" key="1">
    <citation type="submission" date="2020-08" db="EMBL/GenBank/DDBJ databases">
        <title>Novel species isolated from subtropical streams in China.</title>
        <authorList>
            <person name="Lu H."/>
        </authorList>
    </citation>
    <scope>NUCLEOTIDE SEQUENCE</scope>
    <source>
        <strain evidence="1">KACC 12607</strain>
    </source>
</reference>
<keyword evidence="2" id="KW-1185">Reference proteome</keyword>
<sequence>MSICQRCQQEFTCAVADKSEQPCWCMVVPAMDLSLLPDANIKADATCLCPRCLPVWKSELINAKSKV</sequence>
<dbReference type="Proteomes" id="UP000634011">
    <property type="component" value="Unassembled WGS sequence"/>
</dbReference>
<proteinExistence type="predicted"/>
<comment type="caution">
    <text evidence="1">The sequence shown here is derived from an EMBL/GenBank/DDBJ whole genome shotgun (WGS) entry which is preliminary data.</text>
</comment>
<dbReference type="RefSeq" id="WP_186912699.1">
    <property type="nucleotide sequence ID" value="NZ_JACOFV010000010.1"/>
</dbReference>